<evidence type="ECO:0000313" key="3">
    <source>
        <dbReference type="EMBL" id="KAG2204055.1"/>
    </source>
</evidence>
<protein>
    <submittedName>
        <fullName evidence="3">Uncharacterized protein</fullName>
    </submittedName>
</protein>
<proteinExistence type="predicted"/>
<keyword evidence="1" id="KW-0547">Nucleotide-binding</keyword>
<dbReference type="GO" id="GO:0140662">
    <property type="term" value="F:ATP-dependent protein folding chaperone"/>
    <property type="evidence" value="ECO:0007669"/>
    <property type="project" value="InterPro"/>
</dbReference>
<keyword evidence="4" id="KW-1185">Reference proteome</keyword>
<organism evidence="3 4">
    <name type="scientific">Mucor saturninus</name>
    <dbReference type="NCBI Taxonomy" id="64648"/>
    <lineage>
        <taxon>Eukaryota</taxon>
        <taxon>Fungi</taxon>
        <taxon>Fungi incertae sedis</taxon>
        <taxon>Mucoromycota</taxon>
        <taxon>Mucoromycotina</taxon>
        <taxon>Mucoromycetes</taxon>
        <taxon>Mucorales</taxon>
        <taxon>Mucorineae</taxon>
        <taxon>Mucoraceae</taxon>
        <taxon>Mucor</taxon>
    </lineage>
</organism>
<gene>
    <name evidence="3" type="ORF">INT47_007049</name>
</gene>
<comment type="caution">
    <text evidence="3">The sequence shown here is derived from an EMBL/GenBank/DDBJ whole genome shotgun (WGS) entry which is preliminary data.</text>
</comment>
<keyword evidence="2" id="KW-0067">ATP-binding</keyword>
<dbReference type="InterPro" id="IPR043129">
    <property type="entry name" value="ATPase_NBD"/>
</dbReference>
<dbReference type="PANTHER" id="PTHR14187:SF5">
    <property type="entry name" value="HEAT SHOCK 70 KDA PROTEIN 12A"/>
    <property type="match status" value="1"/>
</dbReference>
<dbReference type="Gene3D" id="3.90.640.10">
    <property type="entry name" value="Actin, Chain A, domain 4"/>
    <property type="match status" value="1"/>
</dbReference>
<evidence type="ECO:0000313" key="4">
    <source>
        <dbReference type="Proteomes" id="UP000603453"/>
    </source>
</evidence>
<dbReference type="PANTHER" id="PTHR14187">
    <property type="entry name" value="ALPHA KINASE/ELONGATION FACTOR 2 KINASE"/>
    <property type="match status" value="1"/>
</dbReference>
<dbReference type="SUPFAM" id="SSF53067">
    <property type="entry name" value="Actin-like ATPase domain"/>
    <property type="match status" value="2"/>
</dbReference>
<dbReference type="InterPro" id="IPR013126">
    <property type="entry name" value="Hsp_70_fam"/>
</dbReference>
<accession>A0A8H7R535</accession>
<dbReference type="EMBL" id="JAEPRD010000047">
    <property type="protein sequence ID" value="KAG2204055.1"/>
    <property type="molecule type" value="Genomic_DNA"/>
</dbReference>
<dbReference type="Proteomes" id="UP000603453">
    <property type="component" value="Unassembled WGS sequence"/>
</dbReference>
<name>A0A8H7R535_9FUNG</name>
<evidence type="ECO:0000256" key="2">
    <source>
        <dbReference type="ARBA" id="ARBA00022840"/>
    </source>
</evidence>
<dbReference type="OrthoDB" id="2963168at2759"/>
<dbReference type="Gene3D" id="3.30.420.40">
    <property type="match status" value="2"/>
</dbReference>
<sequence>MLAATDKYKVVISYDFGTTFSGASYAFTHNQNSNAEVFDVQKWPHKGGNFYPKTPTLSVYKISDPKTLVDWGHGAKKMMLKPQAAKENIILSNFKLNLDESLHKGIAANHRSPVNNIADYLRVLHEYVLEDVTRGFAKNYDPSSFRYCLTVPAMWSDLAKSTMRRAAILAGLVSQDDPQDRLILISEPEAAALYCEKMCEQVNLNKGDRMMICDAGGGTVDLIVFEVLDDRLESNKRLKEVTKGIGESCGSVFLDHNFRTLMEEKLGDQVKRLPAAAMNNLMDQFVDNIKPEFDGLDDQYLNIPVSVNLAELNIDTDCLDEGTMALRADELKEKVFEPVIKRVIALLEKQYNEVHDKNLSCIFLVGGFGSSNYLFQRVHEVFDSRVKQILCPPRAAMAVVRGAVYFGLNPRVITSRVSRRTYGINAGLPFDERLDPASSRVVRPDGSIRCTSRFLVFVKKGDEIPIDHCIRERMFVYYGTIKATDLMLYSTDGDNEPRYFDEEGVHQVAAISVPIPSIPNVATGERIAYTVRMFFGLTEVRMEADFGTGVIHKIHCNFDAVNKYDE</sequence>
<dbReference type="Pfam" id="PF00012">
    <property type="entry name" value="HSP70"/>
    <property type="match status" value="1"/>
</dbReference>
<dbReference type="AlphaFoldDB" id="A0A8H7R535"/>
<reference evidence="3" key="1">
    <citation type="submission" date="2020-12" db="EMBL/GenBank/DDBJ databases">
        <title>Metabolic potential, ecology and presence of endohyphal bacteria is reflected in genomic diversity of Mucoromycotina.</title>
        <authorList>
            <person name="Muszewska A."/>
            <person name="Okrasinska A."/>
            <person name="Steczkiewicz K."/>
            <person name="Drgas O."/>
            <person name="Orlowska M."/>
            <person name="Perlinska-Lenart U."/>
            <person name="Aleksandrzak-Piekarczyk T."/>
            <person name="Szatraj K."/>
            <person name="Zielenkiewicz U."/>
            <person name="Pilsyk S."/>
            <person name="Malc E."/>
            <person name="Mieczkowski P."/>
            <person name="Kruszewska J.S."/>
            <person name="Biernat P."/>
            <person name="Pawlowska J."/>
        </authorList>
    </citation>
    <scope>NUCLEOTIDE SEQUENCE</scope>
    <source>
        <strain evidence="3">WA0000017839</strain>
    </source>
</reference>
<evidence type="ECO:0000256" key="1">
    <source>
        <dbReference type="ARBA" id="ARBA00022741"/>
    </source>
</evidence>
<dbReference type="GO" id="GO:0005524">
    <property type="term" value="F:ATP binding"/>
    <property type="evidence" value="ECO:0007669"/>
    <property type="project" value="UniProtKB-KW"/>
</dbReference>
<dbReference type="CDD" id="cd10229">
    <property type="entry name" value="ASKHA_NBD_HSP70_HSPA12"/>
    <property type="match status" value="1"/>
</dbReference>